<keyword evidence="7" id="KW-1185">Reference proteome</keyword>
<keyword evidence="4" id="KW-0732">Signal</keyword>
<dbReference type="InterPro" id="IPR025997">
    <property type="entry name" value="SBP_2_dom"/>
</dbReference>
<name>A0A3N9TAF8_9VIBR</name>
<feature type="domain" description="Periplasmic binding protein" evidence="5">
    <location>
        <begin position="34"/>
        <end position="281"/>
    </location>
</feature>
<dbReference type="Pfam" id="PF13407">
    <property type="entry name" value="Peripla_BP_4"/>
    <property type="match status" value="1"/>
</dbReference>
<dbReference type="GO" id="GO:0055085">
    <property type="term" value="P:transmembrane transport"/>
    <property type="evidence" value="ECO:0007669"/>
    <property type="project" value="UniProtKB-ARBA"/>
</dbReference>
<evidence type="ECO:0000256" key="1">
    <source>
        <dbReference type="ARBA" id="ARBA00004196"/>
    </source>
</evidence>
<comment type="caution">
    <text evidence="6">The sequence shown here is derived from an EMBL/GenBank/DDBJ whole genome shotgun (WGS) entry which is preliminary data.</text>
</comment>
<gene>
    <name evidence="6" type="ORF">EES38_21655</name>
</gene>
<reference evidence="6 7" key="1">
    <citation type="submission" date="2018-11" db="EMBL/GenBank/DDBJ databases">
        <title>Vibrio LJC006 sp. nov., isolated from seawater during the bloom of the enteromorpha.</title>
        <authorList>
            <person name="Liang J."/>
        </authorList>
    </citation>
    <scope>NUCLEOTIDE SEQUENCE [LARGE SCALE GENOMIC DNA]</scope>
    <source>
        <strain evidence="6 7">LJC006</strain>
    </source>
</reference>
<dbReference type="EMBL" id="RJVQ01000026">
    <property type="protein sequence ID" value="RQW61009.1"/>
    <property type="molecule type" value="Genomic_DNA"/>
</dbReference>
<evidence type="ECO:0000313" key="7">
    <source>
        <dbReference type="Proteomes" id="UP000281112"/>
    </source>
</evidence>
<dbReference type="Gene3D" id="3.40.50.2300">
    <property type="match status" value="2"/>
</dbReference>
<sequence length="300" mass="33012">MYKLLITSILNLIIVFFCPYVFASGKSCLVMVISGSPTRDFWAETIDGARRASEELGYTLYIRGTVNDKDSKSQIEALSFLMKSHNCVGILVAPADISLNSAINLYLSQNIPVIYFDRDFGGSRLASVTTDNYQAGVLAARIMTQHLDSKGDVVLFRVKKGIESTDKREQGFIDESVRLGLNIIAAPYVGTRVGESRATISAVLSAISNINGIFTPNDTSTTGVIAERRLLSLASTVVHIGFDESEYIKESLNNRALAGYLKQDAFRFGYDGVYLIHDALNDRLDINHSDIRIPASYISK</sequence>
<evidence type="ECO:0000256" key="4">
    <source>
        <dbReference type="ARBA" id="ARBA00022729"/>
    </source>
</evidence>
<evidence type="ECO:0000313" key="6">
    <source>
        <dbReference type="EMBL" id="RQW61009.1"/>
    </source>
</evidence>
<dbReference type="OrthoDB" id="6196975at2"/>
<dbReference type="SUPFAM" id="SSF53822">
    <property type="entry name" value="Periplasmic binding protein-like I"/>
    <property type="match status" value="1"/>
</dbReference>
<dbReference type="InterPro" id="IPR028082">
    <property type="entry name" value="Peripla_BP_I"/>
</dbReference>
<accession>A0A3N9TAF8</accession>
<evidence type="ECO:0000256" key="3">
    <source>
        <dbReference type="ARBA" id="ARBA00022181"/>
    </source>
</evidence>
<evidence type="ECO:0000259" key="5">
    <source>
        <dbReference type="Pfam" id="PF13407"/>
    </source>
</evidence>
<dbReference type="AlphaFoldDB" id="A0A3N9TAF8"/>
<comment type="similarity">
    <text evidence="2">Belongs to the bacterial solute-binding protein 2 family.</text>
</comment>
<evidence type="ECO:0000256" key="2">
    <source>
        <dbReference type="ARBA" id="ARBA00007639"/>
    </source>
</evidence>
<protein>
    <recommendedName>
        <fullName evidence="3">Autoinducer 2-binding periplasmic protein LuxP</fullName>
    </recommendedName>
</protein>
<dbReference type="PANTHER" id="PTHR46847:SF1">
    <property type="entry name" value="D-ALLOSE-BINDING PERIPLASMIC PROTEIN-RELATED"/>
    <property type="match status" value="1"/>
</dbReference>
<comment type="subcellular location">
    <subcellularLocation>
        <location evidence="1">Cell envelope</location>
    </subcellularLocation>
</comment>
<proteinExistence type="inferred from homology"/>
<dbReference type="PANTHER" id="PTHR46847">
    <property type="entry name" value="D-ALLOSE-BINDING PERIPLASMIC PROTEIN-RELATED"/>
    <property type="match status" value="1"/>
</dbReference>
<dbReference type="GO" id="GO:0030313">
    <property type="term" value="C:cell envelope"/>
    <property type="evidence" value="ECO:0007669"/>
    <property type="project" value="UniProtKB-SubCell"/>
</dbReference>
<dbReference type="GO" id="GO:0030246">
    <property type="term" value="F:carbohydrate binding"/>
    <property type="evidence" value="ECO:0007669"/>
    <property type="project" value="UniProtKB-ARBA"/>
</dbReference>
<dbReference type="RefSeq" id="WP_124939274.1">
    <property type="nucleotide sequence ID" value="NZ_RJVQ01000026.1"/>
</dbReference>
<organism evidence="6 7">
    <name type="scientific">Vibrio viridaestus</name>
    <dbReference type="NCBI Taxonomy" id="2487322"/>
    <lineage>
        <taxon>Bacteria</taxon>
        <taxon>Pseudomonadati</taxon>
        <taxon>Pseudomonadota</taxon>
        <taxon>Gammaproteobacteria</taxon>
        <taxon>Vibrionales</taxon>
        <taxon>Vibrionaceae</taxon>
        <taxon>Vibrio</taxon>
    </lineage>
</organism>
<dbReference type="Proteomes" id="UP000281112">
    <property type="component" value="Unassembled WGS sequence"/>
</dbReference>